<reference evidence="2 3" key="1">
    <citation type="journal article" date="2012" name="Proc. Natl. Acad. Sci. U.S.A.">
        <title>Comparative genomics of Ceriporiopsis subvermispora and Phanerochaete chrysosporium provide insight into selective ligninolysis.</title>
        <authorList>
            <person name="Fernandez-Fueyo E."/>
            <person name="Ruiz-Duenas F.J."/>
            <person name="Ferreira P."/>
            <person name="Floudas D."/>
            <person name="Hibbett D.S."/>
            <person name="Canessa P."/>
            <person name="Larrondo L.F."/>
            <person name="James T.Y."/>
            <person name="Seelenfreund D."/>
            <person name="Lobos S."/>
            <person name="Polanco R."/>
            <person name="Tello M."/>
            <person name="Honda Y."/>
            <person name="Watanabe T."/>
            <person name="Watanabe T."/>
            <person name="Ryu J.S."/>
            <person name="Kubicek C.P."/>
            <person name="Schmoll M."/>
            <person name="Gaskell J."/>
            <person name="Hammel K.E."/>
            <person name="St John F.J."/>
            <person name="Vanden Wymelenberg A."/>
            <person name="Sabat G."/>
            <person name="Splinter BonDurant S."/>
            <person name="Syed K."/>
            <person name="Yadav J.S."/>
            <person name="Doddapaneni H."/>
            <person name="Subramanian V."/>
            <person name="Lavin J.L."/>
            <person name="Oguiza J.A."/>
            <person name="Perez G."/>
            <person name="Pisabarro A.G."/>
            <person name="Ramirez L."/>
            <person name="Santoyo F."/>
            <person name="Master E."/>
            <person name="Coutinho P.M."/>
            <person name="Henrissat B."/>
            <person name="Lombard V."/>
            <person name="Magnuson J.K."/>
            <person name="Kuees U."/>
            <person name="Hori C."/>
            <person name="Igarashi K."/>
            <person name="Samejima M."/>
            <person name="Held B.W."/>
            <person name="Barry K.W."/>
            <person name="LaButti K.M."/>
            <person name="Lapidus A."/>
            <person name="Lindquist E.A."/>
            <person name="Lucas S.M."/>
            <person name="Riley R."/>
            <person name="Salamov A.A."/>
            <person name="Hoffmeister D."/>
            <person name="Schwenk D."/>
            <person name="Hadar Y."/>
            <person name="Yarden O."/>
            <person name="de Vries R.P."/>
            <person name="Wiebenga A."/>
            <person name="Stenlid J."/>
            <person name="Eastwood D."/>
            <person name="Grigoriev I.V."/>
            <person name="Berka R.M."/>
            <person name="Blanchette R.A."/>
            <person name="Kersten P."/>
            <person name="Martinez A.T."/>
            <person name="Vicuna R."/>
            <person name="Cullen D."/>
        </authorList>
    </citation>
    <scope>NUCLEOTIDE SEQUENCE [LARGE SCALE GENOMIC DNA]</scope>
    <source>
        <strain evidence="2 3">B</strain>
    </source>
</reference>
<dbReference type="InterPro" id="IPR036047">
    <property type="entry name" value="F-box-like_dom_sf"/>
</dbReference>
<accession>M2P8Z9</accession>
<dbReference type="EMBL" id="KB445814">
    <property type="protein sequence ID" value="EMD31879.1"/>
    <property type="molecule type" value="Genomic_DNA"/>
</dbReference>
<dbReference type="OrthoDB" id="3208947at2759"/>
<dbReference type="AlphaFoldDB" id="M2P8Z9"/>
<evidence type="ECO:0000313" key="3">
    <source>
        <dbReference type="Proteomes" id="UP000016930"/>
    </source>
</evidence>
<dbReference type="Proteomes" id="UP000016930">
    <property type="component" value="Unassembled WGS sequence"/>
</dbReference>
<dbReference type="Gene3D" id="3.80.10.10">
    <property type="entry name" value="Ribonuclease Inhibitor"/>
    <property type="match status" value="1"/>
</dbReference>
<evidence type="ECO:0000256" key="1">
    <source>
        <dbReference type="SAM" id="Coils"/>
    </source>
</evidence>
<dbReference type="STRING" id="914234.M2P8Z9"/>
<protein>
    <submittedName>
        <fullName evidence="2">Uncharacterized protein</fullName>
    </submittedName>
</protein>
<name>M2P8Z9_CERS8</name>
<keyword evidence="1" id="KW-0175">Coiled coil</keyword>
<feature type="coiled-coil region" evidence="1">
    <location>
        <begin position="15"/>
        <end position="67"/>
    </location>
</feature>
<gene>
    <name evidence="2" type="ORF">CERSUDRAFT_88464</name>
</gene>
<proteinExistence type="predicted"/>
<dbReference type="SUPFAM" id="SSF81383">
    <property type="entry name" value="F-box domain"/>
    <property type="match status" value="1"/>
</dbReference>
<organism evidence="2 3">
    <name type="scientific">Ceriporiopsis subvermispora (strain B)</name>
    <name type="common">White-rot fungus</name>
    <name type="synonym">Gelatoporia subvermispora</name>
    <dbReference type="NCBI Taxonomy" id="914234"/>
    <lineage>
        <taxon>Eukaryota</taxon>
        <taxon>Fungi</taxon>
        <taxon>Dikarya</taxon>
        <taxon>Basidiomycota</taxon>
        <taxon>Agaricomycotina</taxon>
        <taxon>Agaricomycetes</taxon>
        <taxon>Polyporales</taxon>
        <taxon>Gelatoporiaceae</taxon>
        <taxon>Gelatoporia</taxon>
    </lineage>
</organism>
<dbReference type="SUPFAM" id="SSF52047">
    <property type="entry name" value="RNI-like"/>
    <property type="match status" value="1"/>
</dbReference>
<keyword evidence="3" id="KW-1185">Reference proteome</keyword>
<dbReference type="InterPro" id="IPR032675">
    <property type="entry name" value="LRR_dom_sf"/>
</dbReference>
<evidence type="ECO:0000313" key="2">
    <source>
        <dbReference type="EMBL" id="EMD31879.1"/>
    </source>
</evidence>
<dbReference type="HOGENOM" id="CLU_007608_0_0_1"/>
<sequence length="629" mass="70060">MSHFTPPDPPTLATIAEAKKSLEVQQQSLRELSEKIQSAQDTLSRYIRETQYAITEMEKERGILEEKVTITLAYISPIKRLPAELLREIFYFNFEEYPCCAWVLSAVCRMWRKLVLSMPILWSKIRLMTNLASSAETIRLWLERSGNSVPLDIEIFLRYSPSPVTAISSKNRRRVSYVTTQLFGDALDVGPGQATPVIQLAPVGGGAGHAATLVQVPQHHNAHVPQILHTANAIAASATGLMHTLTAQGPDDVFGMPPLIPSDRSSHNSKTRKAMHWGHITFYYLVEQMHRWERFVFRFDKQFSSYAALGAVEGDAPLLREFEVSCAEASFYPNWKWLPSAPPNTHDTSSLRSLTLHYVPFKWTSSVFHNLRTLNLRCLPNVHLAIDRILYIINQSPQLEQMSLSFASPGQPVLPLTPTTCPYLRSFNISGHYHLTALVEALILPALETLVFDVDTRDAVEDTVSALLARSGNPPLTRLSLAYGVHNTSFFFSAAGVTSWHFLSELDQLEILQVGSTPFEPLVAALSAPSEDAQQDRWMCPNLTTLCLRACHTRGDAVARLVQMVDARNPDLSNGGAPFAVGGVAPARLKKLEVHECSQLGPDVVAWLKTRVDEVSCSDPLFDRWVVLA</sequence>